<dbReference type="InterPro" id="IPR013087">
    <property type="entry name" value="Znf_C2H2_type"/>
</dbReference>
<dbReference type="GO" id="GO:0000981">
    <property type="term" value="F:DNA-binding transcription factor activity, RNA polymerase II-specific"/>
    <property type="evidence" value="ECO:0007669"/>
    <property type="project" value="TreeGrafter"/>
</dbReference>
<evidence type="ECO:0000256" key="7">
    <source>
        <dbReference type="ARBA" id="ARBA00023015"/>
    </source>
</evidence>
<evidence type="ECO:0000256" key="6">
    <source>
        <dbReference type="ARBA" id="ARBA00022833"/>
    </source>
</evidence>
<evidence type="ECO:0000313" key="15">
    <source>
        <dbReference type="EMBL" id="KAJ3589615.1"/>
    </source>
</evidence>
<evidence type="ECO:0000256" key="3">
    <source>
        <dbReference type="ARBA" id="ARBA00022723"/>
    </source>
</evidence>
<feature type="compositionally biased region" description="Acidic residues" evidence="12">
    <location>
        <begin position="752"/>
        <end position="778"/>
    </location>
</feature>
<dbReference type="SMART" id="SM00225">
    <property type="entry name" value="BTB"/>
    <property type="match status" value="1"/>
</dbReference>
<feature type="compositionally biased region" description="Acidic residues" evidence="12">
    <location>
        <begin position="796"/>
        <end position="806"/>
    </location>
</feature>
<feature type="domain" description="C2H2-type" evidence="14">
    <location>
        <begin position="404"/>
        <end position="431"/>
    </location>
</feature>
<accession>A0A9Q0I8Y3</accession>
<keyword evidence="4" id="KW-0677">Repeat</keyword>
<protein>
    <recommendedName>
        <fullName evidence="17">Zinc finger and BTB domain-containing protein 17</fullName>
    </recommendedName>
</protein>
<feature type="domain" description="C2H2-type" evidence="14">
    <location>
        <begin position="263"/>
        <end position="291"/>
    </location>
</feature>
<dbReference type="PANTHER" id="PTHR24394:SF52">
    <property type="entry name" value="ZINC FINGER AND BTB DOMAIN CONTAINING 17"/>
    <property type="match status" value="1"/>
</dbReference>
<dbReference type="FunFam" id="3.30.160.60:FF:003288">
    <property type="entry name" value="Uncharacterized protein"/>
    <property type="match status" value="1"/>
</dbReference>
<feature type="domain" description="C2H2-type" evidence="14">
    <location>
        <begin position="488"/>
        <end position="515"/>
    </location>
</feature>
<dbReference type="FunFam" id="3.30.160.60:FF:000744">
    <property type="entry name" value="zinc finger E-box-binding homeobox 1"/>
    <property type="match status" value="1"/>
</dbReference>
<dbReference type="PROSITE" id="PS50157">
    <property type="entry name" value="ZINC_FINGER_C2H2_2"/>
    <property type="match status" value="13"/>
</dbReference>
<dbReference type="GO" id="GO:0008270">
    <property type="term" value="F:zinc ion binding"/>
    <property type="evidence" value="ECO:0007669"/>
    <property type="project" value="UniProtKB-KW"/>
</dbReference>
<feature type="domain" description="C2H2-type" evidence="14">
    <location>
        <begin position="432"/>
        <end position="459"/>
    </location>
</feature>
<evidence type="ECO:0000256" key="10">
    <source>
        <dbReference type="ARBA" id="ARBA00023242"/>
    </source>
</evidence>
<dbReference type="Gene3D" id="3.30.160.60">
    <property type="entry name" value="Classic Zinc Finger"/>
    <property type="match status" value="13"/>
</dbReference>
<evidence type="ECO:0000313" key="16">
    <source>
        <dbReference type="Proteomes" id="UP001148018"/>
    </source>
</evidence>
<reference evidence="15" key="1">
    <citation type="submission" date="2022-07" db="EMBL/GenBank/DDBJ databases">
        <title>Chromosome-level genome of Muraenolepis orangiensis.</title>
        <authorList>
            <person name="Kim J."/>
        </authorList>
    </citation>
    <scope>NUCLEOTIDE SEQUENCE</scope>
    <source>
        <strain evidence="15">KU_S4_2022</strain>
        <tissue evidence="15">Muscle</tissue>
    </source>
</reference>
<feature type="domain" description="C2H2-type" evidence="14">
    <location>
        <begin position="572"/>
        <end position="600"/>
    </location>
</feature>
<comment type="subcellular location">
    <subcellularLocation>
        <location evidence="1">Nucleus</location>
    </subcellularLocation>
</comment>
<keyword evidence="9" id="KW-0804">Transcription</keyword>
<feature type="compositionally biased region" description="Basic and acidic residues" evidence="12">
    <location>
        <begin position="206"/>
        <end position="226"/>
    </location>
</feature>
<dbReference type="Gene3D" id="3.30.710.10">
    <property type="entry name" value="Potassium Channel Kv1.1, Chain A"/>
    <property type="match status" value="1"/>
</dbReference>
<dbReference type="SUPFAM" id="SSF57667">
    <property type="entry name" value="beta-beta-alpha zinc fingers"/>
    <property type="match status" value="7"/>
</dbReference>
<feature type="domain" description="C2H2-type" evidence="14">
    <location>
        <begin position="292"/>
        <end position="319"/>
    </location>
</feature>
<comment type="caution">
    <text evidence="15">The sequence shown here is derived from an EMBL/GenBank/DDBJ whole genome shotgun (WGS) entry which is preliminary data.</text>
</comment>
<dbReference type="FunFam" id="3.30.160.60:FF:000346">
    <property type="entry name" value="zinc finger and BTB domain-containing protein 17 isoform X2"/>
    <property type="match status" value="1"/>
</dbReference>
<keyword evidence="10" id="KW-0539">Nucleus</keyword>
<dbReference type="InterPro" id="IPR011333">
    <property type="entry name" value="SKP1/BTB/POZ_sf"/>
</dbReference>
<keyword evidence="8" id="KW-0238">DNA-binding</keyword>
<sequence length="847" mass="93468">MDFPWHSGKVLEQLNQQRQMGLLCDCTFVVDGVDFKAHKAVLAACSSYFRTLFIDQNDVVHLDISNAAGLGQVLEFMYTAKLSLSFQNVEDVVAVANFLQMQEVVNACSAYQSVTASAPLLLEFTAENAQETEDKREPDTGEGASQAEEMQTQGDSGVKAPETPSEPAAPPAVSPSPTRTHPARGRPPKNSPLKALAAQKQVATGAKEESTVKDIPEFQDDPRDTDYTPNNDTEEESAPKRVKQEEPTEKPEGEEGQGQDQDENCDMDCGKKFTHTGNFKRHIRIHTGEKPFSCRDCLKAFSDPAACKAHEKTHSPLKPYCCSICGKSYRQISLLNLHRKRHTGEARYTCGVCGKLFTTSGNMKRHHLVHSGEKPYNCDFCDKAFSDPTAKMRHLETHDMDKGNKCPHCDKRFNQMGNLKAHLKIHITDGPLKCRECGKQFTTSGNLKRHLRVHSGEKPYCCMHCQRAFADPGALQRHERIHTGEKPCLCLVCGKSFTQASSLIAHVRQHTGEKPYVCDRCGKRFVQSSQLANHIRHHDNVRPHKCNMCNKAFVNVGDLSKHIIIHTGEKPYLCDKCGRGFNRVDNLRSHVRTVHQGRAGMKRLVLTGGSDEAIEVLDDMVGPGEVNIVTVTTEDIVALAASTVAQLTDDTEALKAEITKAVEKVQEADPNTQILYACDSCGDKFLDANSLAQHVRIHTAQALVMFQADGEYYQYTTEGDEGSTTWQPATQHIIQEGEVLFSAQEAGRESEEAVEESQEQEEEQGEQEEQAEEEEQGEQGEQGEGGEGNYEKAIDEEGGGGEEGSEGEALGHIEVSLELDVEAEGGVDATDVKVKTEPEPESEEKGV</sequence>
<feature type="compositionally biased region" description="Basic and acidic residues" evidence="12">
    <location>
        <begin position="237"/>
        <end position="253"/>
    </location>
</feature>
<dbReference type="FunFam" id="3.30.160.60:FF:001485">
    <property type="entry name" value="Krueppel-related zinc finger protein"/>
    <property type="match status" value="1"/>
</dbReference>
<dbReference type="FunFam" id="3.30.160.60:FF:000831">
    <property type="entry name" value="Zinc finger and BTB domain-containing protein 17"/>
    <property type="match status" value="1"/>
</dbReference>
<evidence type="ECO:0000256" key="12">
    <source>
        <dbReference type="SAM" id="MobiDB-lite"/>
    </source>
</evidence>
<gene>
    <name evidence="15" type="ORF">NHX12_010460</name>
</gene>
<keyword evidence="16" id="KW-1185">Reference proteome</keyword>
<dbReference type="PROSITE" id="PS50097">
    <property type="entry name" value="BTB"/>
    <property type="match status" value="1"/>
</dbReference>
<dbReference type="InterPro" id="IPR036236">
    <property type="entry name" value="Znf_C2H2_sf"/>
</dbReference>
<keyword evidence="7" id="KW-0805">Transcription regulation</keyword>
<dbReference type="AlphaFoldDB" id="A0A9Q0I8Y3"/>
<feature type="domain" description="C2H2-type" evidence="14">
    <location>
        <begin position="348"/>
        <end position="375"/>
    </location>
</feature>
<dbReference type="FunFam" id="3.30.160.60:FF:000100">
    <property type="entry name" value="Zinc finger 45-like"/>
    <property type="match status" value="1"/>
</dbReference>
<evidence type="ECO:0000256" key="2">
    <source>
        <dbReference type="ARBA" id="ARBA00006991"/>
    </source>
</evidence>
<evidence type="ECO:0000256" key="9">
    <source>
        <dbReference type="ARBA" id="ARBA00023163"/>
    </source>
</evidence>
<name>A0A9Q0I8Y3_9TELE</name>
<proteinExistence type="inferred from homology"/>
<evidence type="ECO:0000256" key="4">
    <source>
        <dbReference type="ARBA" id="ARBA00022737"/>
    </source>
</evidence>
<dbReference type="PANTHER" id="PTHR24394">
    <property type="entry name" value="ZINC FINGER PROTEIN"/>
    <property type="match status" value="1"/>
</dbReference>
<dbReference type="FunFam" id="3.30.160.60:FF:004080">
    <property type="match status" value="1"/>
</dbReference>
<feature type="domain" description="C2H2-type" evidence="14">
    <location>
        <begin position="460"/>
        <end position="487"/>
    </location>
</feature>
<dbReference type="InterPro" id="IPR000210">
    <property type="entry name" value="BTB/POZ_dom"/>
</dbReference>
<feature type="region of interest" description="Disordered" evidence="12">
    <location>
        <begin position="128"/>
        <end position="267"/>
    </location>
</feature>
<feature type="domain" description="C2H2-type" evidence="14">
    <location>
        <begin position="320"/>
        <end position="347"/>
    </location>
</feature>
<evidence type="ECO:0008006" key="17">
    <source>
        <dbReference type="Google" id="ProtNLM"/>
    </source>
</evidence>
<dbReference type="Pfam" id="PF00096">
    <property type="entry name" value="zf-C2H2"/>
    <property type="match status" value="10"/>
</dbReference>
<dbReference type="Pfam" id="PF00651">
    <property type="entry name" value="BTB"/>
    <property type="match status" value="1"/>
</dbReference>
<dbReference type="GO" id="GO:0005634">
    <property type="term" value="C:nucleus"/>
    <property type="evidence" value="ECO:0007669"/>
    <property type="project" value="UniProtKB-SubCell"/>
</dbReference>
<feature type="domain" description="BTB" evidence="13">
    <location>
        <begin position="24"/>
        <end position="86"/>
    </location>
</feature>
<dbReference type="SUPFAM" id="SSF54695">
    <property type="entry name" value="POZ domain"/>
    <property type="match status" value="1"/>
</dbReference>
<dbReference type="Proteomes" id="UP001148018">
    <property type="component" value="Unassembled WGS sequence"/>
</dbReference>
<dbReference type="FunFam" id="3.30.160.60:FF:001022">
    <property type="entry name" value="zinc finger and BTB domain-containing protein 17 isoform X1"/>
    <property type="match status" value="1"/>
</dbReference>
<feature type="region of interest" description="Disordered" evidence="12">
    <location>
        <begin position="743"/>
        <end position="847"/>
    </location>
</feature>
<feature type="domain" description="C2H2-type" evidence="14">
    <location>
        <begin position="376"/>
        <end position="403"/>
    </location>
</feature>
<keyword evidence="5 11" id="KW-0863">Zinc-finger</keyword>
<dbReference type="FunFam" id="3.30.160.60:FF:002210">
    <property type="entry name" value="Zinc finger and BTB domain containing 17"/>
    <property type="match status" value="1"/>
</dbReference>
<feature type="domain" description="C2H2-type" evidence="14">
    <location>
        <begin position="544"/>
        <end position="571"/>
    </location>
</feature>
<dbReference type="FunFam" id="3.30.160.60:FF:000072">
    <property type="entry name" value="zinc finger protein 143 isoform X1"/>
    <property type="match status" value="1"/>
</dbReference>
<evidence type="ECO:0000259" key="14">
    <source>
        <dbReference type="PROSITE" id="PS50157"/>
    </source>
</evidence>
<dbReference type="FunFam" id="3.30.160.60:FF:001032">
    <property type="entry name" value="zinc finger and BTB domain-containing protein 17 isoform X1"/>
    <property type="match status" value="1"/>
</dbReference>
<comment type="similarity">
    <text evidence="2">Belongs to the krueppel C2H2-type zinc-finger protein family.</text>
</comment>
<organism evidence="15 16">
    <name type="scientific">Muraenolepis orangiensis</name>
    <name type="common">Patagonian moray cod</name>
    <dbReference type="NCBI Taxonomy" id="630683"/>
    <lineage>
        <taxon>Eukaryota</taxon>
        <taxon>Metazoa</taxon>
        <taxon>Chordata</taxon>
        <taxon>Craniata</taxon>
        <taxon>Vertebrata</taxon>
        <taxon>Euteleostomi</taxon>
        <taxon>Actinopterygii</taxon>
        <taxon>Neopterygii</taxon>
        <taxon>Teleostei</taxon>
        <taxon>Neoteleostei</taxon>
        <taxon>Acanthomorphata</taxon>
        <taxon>Zeiogadaria</taxon>
        <taxon>Gadariae</taxon>
        <taxon>Gadiformes</taxon>
        <taxon>Muraenolepidoidei</taxon>
        <taxon>Muraenolepididae</taxon>
        <taxon>Muraenolepis</taxon>
    </lineage>
</organism>
<dbReference type="EMBL" id="JANIIK010000115">
    <property type="protein sequence ID" value="KAJ3589615.1"/>
    <property type="molecule type" value="Genomic_DNA"/>
</dbReference>
<dbReference type="PROSITE" id="PS00028">
    <property type="entry name" value="ZINC_FINGER_C2H2_1"/>
    <property type="match status" value="13"/>
</dbReference>
<evidence type="ECO:0000259" key="13">
    <source>
        <dbReference type="PROSITE" id="PS50097"/>
    </source>
</evidence>
<dbReference type="OrthoDB" id="8837609at2759"/>
<dbReference type="SMART" id="SM00355">
    <property type="entry name" value="ZnF_C2H2"/>
    <property type="match status" value="13"/>
</dbReference>
<keyword evidence="6" id="KW-0862">Zinc</keyword>
<evidence type="ECO:0000256" key="5">
    <source>
        <dbReference type="ARBA" id="ARBA00022771"/>
    </source>
</evidence>
<feature type="compositionally biased region" description="Basic and acidic residues" evidence="12">
    <location>
        <begin position="830"/>
        <end position="847"/>
    </location>
</feature>
<evidence type="ECO:0000256" key="11">
    <source>
        <dbReference type="PROSITE-ProRule" id="PRU00042"/>
    </source>
</evidence>
<evidence type="ECO:0000256" key="8">
    <source>
        <dbReference type="ARBA" id="ARBA00023125"/>
    </source>
</evidence>
<keyword evidence="3" id="KW-0479">Metal-binding</keyword>
<dbReference type="CDD" id="cd18206">
    <property type="entry name" value="BTB_POZ_ZBTB17_MIZ1"/>
    <property type="match status" value="1"/>
</dbReference>
<evidence type="ECO:0000256" key="1">
    <source>
        <dbReference type="ARBA" id="ARBA00004123"/>
    </source>
</evidence>
<feature type="domain" description="C2H2-type" evidence="14">
    <location>
        <begin position="516"/>
        <end position="543"/>
    </location>
</feature>
<feature type="domain" description="C2H2-type" evidence="14">
    <location>
        <begin position="676"/>
        <end position="703"/>
    </location>
</feature>
<dbReference type="GO" id="GO:0003677">
    <property type="term" value="F:DNA binding"/>
    <property type="evidence" value="ECO:0007669"/>
    <property type="project" value="UniProtKB-KW"/>
</dbReference>
<feature type="compositionally biased region" description="Acidic residues" evidence="12">
    <location>
        <begin position="254"/>
        <end position="266"/>
    </location>
</feature>